<proteinExistence type="predicted"/>
<dbReference type="AlphaFoldDB" id="A0A4S8K860"/>
<organism evidence="1 2">
    <name type="scientific">Musa balbisiana</name>
    <name type="common">Banana</name>
    <dbReference type="NCBI Taxonomy" id="52838"/>
    <lineage>
        <taxon>Eukaryota</taxon>
        <taxon>Viridiplantae</taxon>
        <taxon>Streptophyta</taxon>
        <taxon>Embryophyta</taxon>
        <taxon>Tracheophyta</taxon>
        <taxon>Spermatophyta</taxon>
        <taxon>Magnoliopsida</taxon>
        <taxon>Liliopsida</taxon>
        <taxon>Zingiberales</taxon>
        <taxon>Musaceae</taxon>
        <taxon>Musa</taxon>
    </lineage>
</organism>
<gene>
    <name evidence="1" type="ORF">C4D60_Mb08t32540</name>
</gene>
<comment type="caution">
    <text evidence="1">The sequence shown here is derived from an EMBL/GenBank/DDBJ whole genome shotgun (WGS) entry which is preliminary data.</text>
</comment>
<keyword evidence="2" id="KW-1185">Reference proteome</keyword>
<evidence type="ECO:0000313" key="2">
    <source>
        <dbReference type="Proteomes" id="UP000317650"/>
    </source>
</evidence>
<evidence type="ECO:0000313" key="1">
    <source>
        <dbReference type="EMBL" id="THU71154.1"/>
    </source>
</evidence>
<accession>A0A4S8K860</accession>
<dbReference type="EMBL" id="PYDT01000002">
    <property type="protein sequence ID" value="THU71154.1"/>
    <property type="molecule type" value="Genomic_DNA"/>
</dbReference>
<sequence>MANESARLGPPADVGNFWRNKWVDEVAAPLERLGSAGSSLGVSTPKPADLSIVYGEIRPLIPGIVGNLPRDVGASSRWEVRAGTSRVPNRWATLLYVSGDDFGMKILTT</sequence>
<protein>
    <submittedName>
        <fullName evidence="1">Uncharacterized protein</fullName>
    </submittedName>
</protein>
<reference evidence="1 2" key="1">
    <citation type="journal article" date="2019" name="Nat. Plants">
        <title>Genome sequencing of Musa balbisiana reveals subgenome evolution and function divergence in polyploid bananas.</title>
        <authorList>
            <person name="Yao X."/>
        </authorList>
    </citation>
    <scope>NUCLEOTIDE SEQUENCE [LARGE SCALE GENOMIC DNA]</scope>
    <source>
        <strain evidence="2">cv. DH-PKW</strain>
        <tissue evidence="1">Leaves</tissue>
    </source>
</reference>
<dbReference type="Proteomes" id="UP000317650">
    <property type="component" value="Chromosome 8"/>
</dbReference>
<name>A0A4S8K860_MUSBA</name>